<accession>A0A484B0D1</accession>
<dbReference type="EMBL" id="LSRL02000246">
    <property type="protein sequence ID" value="TDG42319.1"/>
    <property type="molecule type" value="Genomic_DNA"/>
</dbReference>
<dbReference type="AlphaFoldDB" id="A0A484B0D1"/>
<organism evidence="2 3">
    <name type="scientific">Drosophila navojoa</name>
    <name type="common">Fruit fly</name>
    <dbReference type="NCBI Taxonomy" id="7232"/>
    <lineage>
        <taxon>Eukaryota</taxon>
        <taxon>Metazoa</taxon>
        <taxon>Ecdysozoa</taxon>
        <taxon>Arthropoda</taxon>
        <taxon>Hexapoda</taxon>
        <taxon>Insecta</taxon>
        <taxon>Pterygota</taxon>
        <taxon>Neoptera</taxon>
        <taxon>Endopterygota</taxon>
        <taxon>Diptera</taxon>
        <taxon>Brachycera</taxon>
        <taxon>Muscomorpha</taxon>
        <taxon>Ephydroidea</taxon>
        <taxon>Drosophilidae</taxon>
        <taxon>Drosophila</taxon>
    </lineage>
</organism>
<gene>
    <name evidence="2" type="ORF">AWZ03_011255</name>
</gene>
<reference evidence="2 3" key="1">
    <citation type="journal article" date="2019" name="J. Hered.">
        <title>An Improved Genome Assembly for Drosophila navojoa, the Basal Species in the mojavensis Cluster.</title>
        <authorList>
            <person name="Vanderlinde T."/>
            <person name="Dupim E.G."/>
            <person name="Nazario-Yepiz N.O."/>
            <person name="Carvalho A.B."/>
        </authorList>
    </citation>
    <scope>NUCLEOTIDE SEQUENCE [LARGE SCALE GENOMIC DNA]</scope>
    <source>
        <strain evidence="2">Navoj_Jal97</strain>
        <tissue evidence="2">Whole organism</tissue>
    </source>
</reference>
<name>A0A484B0D1_DRONA</name>
<evidence type="ECO:0000313" key="2">
    <source>
        <dbReference type="EMBL" id="TDG42319.1"/>
    </source>
</evidence>
<feature type="region of interest" description="Disordered" evidence="1">
    <location>
        <begin position="1"/>
        <end position="52"/>
    </location>
</feature>
<feature type="compositionally biased region" description="Low complexity" evidence="1">
    <location>
        <begin position="91"/>
        <end position="107"/>
    </location>
</feature>
<keyword evidence="3" id="KW-1185">Reference proteome</keyword>
<dbReference type="Proteomes" id="UP000295192">
    <property type="component" value="Unassembled WGS sequence"/>
</dbReference>
<comment type="caution">
    <text evidence="2">The sequence shown here is derived from an EMBL/GenBank/DDBJ whole genome shotgun (WGS) entry which is preliminary data.</text>
</comment>
<proteinExistence type="predicted"/>
<evidence type="ECO:0000256" key="1">
    <source>
        <dbReference type="SAM" id="MobiDB-lite"/>
    </source>
</evidence>
<evidence type="ECO:0000313" key="3">
    <source>
        <dbReference type="Proteomes" id="UP000295192"/>
    </source>
</evidence>
<sequence>MNSTRQRSCMKDDNVHRLTQAASRETQEFGHKKKKGGENVENAESERRTRTGKISLNGLRIVKASAKRSPACELLKIASDGSGSGSGSSGGSSSCDASGDSNSGGSSNERTTD</sequence>
<protein>
    <submittedName>
        <fullName evidence="2">Uncharacterized protein</fullName>
    </submittedName>
</protein>
<feature type="region of interest" description="Disordered" evidence="1">
    <location>
        <begin position="77"/>
        <end position="113"/>
    </location>
</feature>